<dbReference type="InterPro" id="IPR022572">
    <property type="entry name" value="DNA_rep/recomb_RecO_N"/>
</dbReference>
<evidence type="ECO:0000256" key="2">
    <source>
        <dbReference type="ARBA" id="ARBA00023172"/>
    </source>
</evidence>
<keyword evidence="2 4" id="KW-0233">DNA recombination</keyword>
<dbReference type="Pfam" id="PF02565">
    <property type="entry name" value="RecO_C"/>
    <property type="match status" value="1"/>
</dbReference>
<dbReference type="PANTHER" id="PTHR33991:SF1">
    <property type="entry name" value="DNA REPAIR PROTEIN RECO"/>
    <property type="match status" value="1"/>
</dbReference>
<dbReference type="SUPFAM" id="SSF50249">
    <property type="entry name" value="Nucleic acid-binding proteins"/>
    <property type="match status" value="1"/>
</dbReference>
<dbReference type="InterPro" id="IPR003717">
    <property type="entry name" value="RecO"/>
</dbReference>
<keyword evidence="3 4" id="KW-0234">DNA repair</keyword>
<name>A0ABX2AUA1_9BACT</name>
<gene>
    <name evidence="4" type="primary">recO</name>
    <name evidence="6" type="ORF">HPS55_07870</name>
</gene>
<dbReference type="RefSeq" id="WP_172177500.1">
    <property type="nucleotide sequence ID" value="NZ_CASGIA010000018.1"/>
</dbReference>
<dbReference type="InterPro" id="IPR037278">
    <property type="entry name" value="ARFGAP/RecO"/>
</dbReference>
<dbReference type="Gene3D" id="2.40.50.140">
    <property type="entry name" value="Nucleic acid-binding proteins"/>
    <property type="match status" value="1"/>
</dbReference>
<dbReference type="Proteomes" id="UP001193734">
    <property type="component" value="Unassembled WGS sequence"/>
</dbReference>
<dbReference type="Pfam" id="PF11967">
    <property type="entry name" value="RecO_N"/>
    <property type="match status" value="1"/>
</dbReference>
<evidence type="ECO:0000256" key="3">
    <source>
        <dbReference type="ARBA" id="ARBA00023204"/>
    </source>
</evidence>
<dbReference type="HAMAP" id="MF_00201">
    <property type="entry name" value="RecO"/>
    <property type="match status" value="1"/>
</dbReference>
<sequence>MLTKTWAIVLRTIKYGERRMITEMFTRSSGRISFAVSVSRSSYGGLRRQMLQPLTLLDIECDIRPHIPLQKLRDTRLAVPYVSLPSDPVKISISLFISEFLCHALRGEQHNEQLFDYIADSLCWLDNSASGHANFHIVFLMRMSLFLGFYPNLDCYTPGSWFDLRAGSFTATHPSHHDVIEPADAARISVMMRMRFATMHLYRMSRDERNRTLDIIIRYYRIHIPDFPELRSLDVLHELFDGI</sequence>
<keyword evidence="7" id="KW-1185">Reference proteome</keyword>
<dbReference type="PANTHER" id="PTHR33991">
    <property type="entry name" value="DNA REPAIR PROTEIN RECO"/>
    <property type="match status" value="1"/>
</dbReference>
<dbReference type="InterPro" id="IPR012340">
    <property type="entry name" value="NA-bd_OB-fold"/>
</dbReference>
<organism evidence="6 7">
    <name type="scientific">Xylanibacter rodentium</name>
    <dbReference type="NCBI Taxonomy" id="2736289"/>
    <lineage>
        <taxon>Bacteria</taxon>
        <taxon>Pseudomonadati</taxon>
        <taxon>Bacteroidota</taxon>
        <taxon>Bacteroidia</taxon>
        <taxon>Bacteroidales</taxon>
        <taxon>Prevotellaceae</taxon>
        <taxon>Xylanibacter</taxon>
    </lineage>
</organism>
<accession>A0ABX2AUA1</accession>
<comment type="similarity">
    <text evidence="4">Belongs to the RecO family.</text>
</comment>
<evidence type="ECO:0000256" key="1">
    <source>
        <dbReference type="ARBA" id="ARBA00022763"/>
    </source>
</evidence>
<dbReference type="GeneID" id="82157683"/>
<protein>
    <recommendedName>
        <fullName evidence="4">DNA repair protein RecO</fullName>
    </recommendedName>
    <alternativeName>
        <fullName evidence="4">Recombination protein O</fullName>
    </alternativeName>
</protein>
<evidence type="ECO:0000259" key="5">
    <source>
        <dbReference type="Pfam" id="PF11967"/>
    </source>
</evidence>
<proteinExistence type="inferred from homology"/>
<dbReference type="EMBL" id="JABKKE010000011">
    <property type="protein sequence ID" value="NPE14244.1"/>
    <property type="molecule type" value="Genomic_DNA"/>
</dbReference>
<comment type="function">
    <text evidence="4">Involved in DNA repair and RecF pathway recombination.</text>
</comment>
<comment type="caution">
    <text evidence="6">The sequence shown here is derived from an EMBL/GenBank/DDBJ whole genome shotgun (WGS) entry which is preliminary data.</text>
</comment>
<keyword evidence="1 4" id="KW-0227">DNA damage</keyword>
<evidence type="ECO:0000313" key="7">
    <source>
        <dbReference type="Proteomes" id="UP001193734"/>
    </source>
</evidence>
<dbReference type="SUPFAM" id="SSF57863">
    <property type="entry name" value="ArfGap/RecO-like zinc finger"/>
    <property type="match status" value="1"/>
</dbReference>
<evidence type="ECO:0000256" key="4">
    <source>
        <dbReference type="HAMAP-Rule" id="MF_00201"/>
    </source>
</evidence>
<evidence type="ECO:0000313" key="6">
    <source>
        <dbReference type="EMBL" id="NPE14244.1"/>
    </source>
</evidence>
<feature type="domain" description="DNA replication/recombination mediator RecO N-terminal" evidence="5">
    <location>
        <begin position="1"/>
        <end position="77"/>
    </location>
</feature>
<reference evidence="6 7" key="1">
    <citation type="submission" date="2020-05" db="EMBL/GenBank/DDBJ databases">
        <title>Distinct polysaccharide utilization as determinants for interspecies competition between intestinal Prevotella spp.</title>
        <authorList>
            <person name="Galvez E.J.C."/>
            <person name="Iljazovic A."/>
            <person name="Strowig T."/>
        </authorList>
    </citation>
    <scope>NUCLEOTIDE SEQUENCE [LARGE SCALE GENOMIC DNA]</scope>
    <source>
        <strain evidence="6 7">PROD</strain>
    </source>
</reference>